<dbReference type="HOGENOM" id="CLU_2081528_0_0_10"/>
<keyword evidence="1" id="KW-0732">Signal</keyword>
<feature type="signal peptide" evidence="1">
    <location>
        <begin position="1"/>
        <end position="21"/>
    </location>
</feature>
<dbReference type="RefSeq" id="WP_013766650.1">
    <property type="nucleotide sequence ID" value="NC_015510.1"/>
</dbReference>
<dbReference type="AlphaFoldDB" id="F4L736"/>
<evidence type="ECO:0000313" key="3">
    <source>
        <dbReference type="Proteomes" id="UP000008461"/>
    </source>
</evidence>
<evidence type="ECO:0008006" key="4">
    <source>
        <dbReference type="Google" id="ProtNLM"/>
    </source>
</evidence>
<dbReference type="EMBL" id="CP002691">
    <property type="protein sequence ID" value="AEE52112.1"/>
    <property type="molecule type" value="Genomic_DNA"/>
</dbReference>
<reference key="2">
    <citation type="submission" date="2011-04" db="EMBL/GenBank/DDBJ databases">
        <title>Complete sequence of chromosome of Haliscomenobacter hydrossis DSM 1100.</title>
        <authorList>
            <consortium name="US DOE Joint Genome Institute (JGI-PGF)"/>
            <person name="Lucas S."/>
            <person name="Han J."/>
            <person name="Lapidus A."/>
            <person name="Bruce D."/>
            <person name="Goodwin L."/>
            <person name="Pitluck S."/>
            <person name="Peters L."/>
            <person name="Kyrpides N."/>
            <person name="Mavromatis K."/>
            <person name="Ivanova N."/>
            <person name="Ovchinnikova G."/>
            <person name="Pagani I."/>
            <person name="Daligault H."/>
            <person name="Detter J.C."/>
            <person name="Han C."/>
            <person name="Land M."/>
            <person name="Hauser L."/>
            <person name="Markowitz V."/>
            <person name="Cheng J.-F."/>
            <person name="Hugenholtz P."/>
            <person name="Woyke T."/>
            <person name="Wu D."/>
            <person name="Verbarg S."/>
            <person name="Frueling A."/>
            <person name="Brambilla E."/>
            <person name="Klenk H.-P."/>
            <person name="Eisen J.A."/>
        </authorList>
    </citation>
    <scope>NUCLEOTIDE SEQUENCE</scope>
    <source>
        <strain>DSM 1100</strain>
    </source>
</reference>
<protein>
    <recommendedName>
        <fullName evidence="4">Peptidase S12 Pab87-related C-terminal domain-containing protein</fullName>
    </recommendedName>
</protein>
<sequence>MKLLLCTFSLLFFIAIGSTHAQSAPAAVPVLDTVAAKVFLGKYDTGGMGTIVVTLEQGKLIGSLEGQGSAPLVPTSTPDVFNIEGFDGTATFIRDESKKVIKVKLAVEDQTIEGTKL</sequence>
<evidence type="ECO:0000313" key="2">
    <source>
        <dbReference type="EMBL" id="AEE52112.1"/>
    </source>
</evidence>
<dbReference type="STRING" id="760192.Halhy_4268"/>
<keyword evidence="3" id="KW-1185">Reference proteome</keyword>
<evidence type="ECO:0000256" key="1">
    <source>
        <dbReference type="SAM" id="SignalP"/>
    </source>
</evidence>
<name>F4L736_HALH1</name>
<dbReference type="OrthoDB" id="960967at2"/>
<proteinExistence type="predicted"/>
<dbReference type="KEGG" id="hhy:Halhy_4268"/>
<reference evidence="2 3" key="1">
    <citation type="journal article" date="2011" name="Stand. Genomic Sci.">
        <title>Complete genome sequence of Haliscomenobacter hydrossis type strain (O).</title>
        <authorList>
            <consortium name="US DOE Joint Genome Institute (JGI-PGF)"/>
            <person name="Daligault H."/>
            <person name="Lapidus A."/>
            <person name="Zeytun A."/>
            <person name="Nolan M."/>
            <person name="Lucas S."/>
            <person name="Del Rio T.G."/>
            <person name="Tice H."/>
            <person name="Cheng J.F."/>
            <person name="Tapia R."/>
            <person name="Han C."/>
            <person name="Goodwin L."/>
            <person name="Pitluck S."/>
            <person name="Liolios K."/>
            <person name="Pagani I."/>
            <person name="Ivanova N."/>
            <person name="Huntemann M."/>
            <person name="Mavromatis K."/>
            <person name="Mikhailova N."/>
            <person name="Pati A."/>
            <person name="Chen A."/>
            <person name="Palaniappan K."/>
            <person name="Land M."/>
            <person name="Hauser L."/>
            <person name="Brambilla E.M."/>
            <person name="Rohde M."/>
            <person name="Verbarg S."/>
            <person name="Goker M."/>
            <person name="Bristow J."/>
            <person name="Eisen J.A."/>
            <person name="Markowitz V."/>
            <person name="Hugenholtz P."/>
            <person name="Kyrpides N.C."/>
            <person name="Klenk H.P."/>
            <person name="Woyke T."/>
        </authorList>
    </citation>
    <scope>NUCLEOTIDE SEQUENCE [LARGE SCALE GENOMIC DNA]</scope>
    <source>
        <strain evidence="3">ATCC 27775 / DSM 1100 / LMG 10767 / O</strain>
    </source>
</reference>
<feature type="chain" id="PRO_5003312620" description="Peptidase S12 Pab87-related C-terminal domain-containing protein" evidence="1">
    <location>
        <begin position="22"/>
        <end position="117"/>
    </location>
</feature>
<dbReference type="Proteomes" id="UP000008461">
    <property type="component" value="Chromosome"/>
</dbReference>
<accession>F4L736</accession>
<organism evidence="2 3">
    <name type="scientific">Haliscomenobacter hydrossis (strain ATCC 27775 / DSM 1100 / LMG 10767 / O)</name>
    <dbReference type="NCBI Taxonomy" id="760192"/>
    <lineage>
        <taxon>Bacteria</taxon>
        <taxon>Pseudomonadati</taxon>
        <taxon>Bacteroidota</taxon>
        <taxon>Saprospiria</taxon>
        <taxon>Saprospirales</taxon>
        <taxon>Haliscomenobacteraceae</taxon>
        <taxon>Haliscomenobacter</taxon>
    </lineage>
</organism>
<gene>
    <name evidence="2" type="ordered locus">Halhy_4268</name>
</gene>